<comment type="pathway">
    <text evidence="1 7">Amino-acid biosynthesis; L-proline biosynthesis; L-glutamate 5-semialdehyde from L-glutamate: step 2/2.</text>
</comment>
<dbReference type="NCBIfam" id="TIGR00407">
    <property type="entry name" value="proA"/>
    <property type="match status" value="1"/>
</dbReference>
<feature type="compositionally biased region" description="Basic and acidic residues" evidence="8">
    <location>
        <begin position="1"/>
        <end position="10"/>
    </location>
</feature>
<accession>A0ABR9JDI8</accession>
<protein>
    <recommendedName>
        <fullName evidence="7">Gamma-glutamyl phosphate reductase</fullName>
        <shortName evidence="7">GPR</shortName>
        <ecNumber evidence="7">1.2.1.41</ecNumber>
    </recommendedName>
    <alternativeName>
        <fullName evidence="7">Glutamate-5-semialdehyde dehydrogenase</fullName>
    </alternativeName>
    <alternativeName>
        <fullName evidence="7">Glutamyl-gamma-semialdehyde dehydrogenase</fullName>
        <shortName evidence="7">GSA dehydrogenase</shortName>
    </alternativeName>
</protein>
<keyword evidence="4 7" id="KW-0521">NADP</keyword>
<dbReference type="InterPro" id="IPR020593">
    <property type="entry name" value="G-glutamylP_reductase_CS"/>
</dbReference>
<dbReference type="Gene3D" id="3.40.309.10">
    <property type="entry name" value="Aldehyde Dehydrogenase, Chain A, domain 2"/>
    <property type="match status" value="1"/>
</dbReference>
<sequence length="452" mass="48537">MAEEQQKHTTEQTSDESSDQEQVESGIREVTARARTASRGLNALDREHKDRTLSAVAFGLRESVVSLTRANDEDLERGREAGLSRSLLDRLALSEDRIEALAASVEEVMGLSDPVGRVLQGRTLPNGLRLTQVSVPLGVMGVIYEARPNVTVDIAALGLKSGNAVILRGGSAAQKTNEMLLAIIREALRTTSVPVDAVQSIDSYGRAGATALMTQRGSVDVLIPRGGRELIQHVVQNSRVPVIETGEGNVHIFIDANADPETARSIVVNSKISRPSVCNAAETLLLHSEAEDAGREVLRALLRSGVHLHVDPRAREWLPAEEPADLAQDRAPFGTVTDVSDEDFATEFNDLEMAVGIVESLDEAISHIGRWTTGHTEAIVTDSVANADRFVTEIDAAAVIVNASTRFTDGGQFGLGAEVGISTQKMHARGPMGMAELTTTKWVVRGEGQVRP</sequence>
<dbReference type="InterPro" id="IPR015590">
    <property type="entry name" value="Aldehyde_DH_dom"/>
</dbReference>
<evidence type="ECO:0000256" key="2">
    <source>
        <dbReference type="ARBA" id="ARBA00022605"/>
    </source>
</evidence>
<dbReference type="PIRSF" id="PIRSF000151">
    <property type="entry name" value="GPR"/>
    <property type="match status" value="1"/>
</dbReference>
<evidence type="ECO:0000256" key="7">
    <source>
        <dbReference type="HAMAP-Rule" id="MF_00412"/>
    </source>
</evidence>
<dbReference type="EC" id="1.2.1.41" evidence="7"/>
<dbReference type="GO" id="GO:0004350">
    <property type="term" value="F:glutamate-5-semialdehyde dehydrogenase activity"/>
    <property type="evidence" value="ECO:0007669"/>
    <property type="project" value="UniProtKB-EC"/>
</dbReference>
<comment type="similarity">
    <text evidence="7">Belongs to the gamma-glutamyl phosphate reductase family.</text>
</comment>
<dbReference type="HAMAP" id="MF_00412">
    <property type="entry name" value="ProA"/>
    <property type="match status" value="1"/>
</dbReference>
<evidence type="ECO:0000256" key="1">
    <source>
        <dbReference type="ARBA" id="ARBA00004985"/>
    </source>
</evidence>
<evidence type="ECO:0000259" key="9">
    <source>
        <dbReference type="Pfam" id="PF00171"/>
    </source>
</evidence>
<evidence type="ECO:0000313" key="11">
    <source>
        <dbReference type="Proteomes" id="UP000643525"/>
    </source>
</evidence>
<dbReference type="RefSeq" id="WP_192594977.1">
    <property type="nucleotide sequence ID" value="NZ_BAAALJ010000014.1"/>
</dbReference>
<dbReference type="InterPro" id="IPR016163">
    <property type="entry name" value="Ald_DH_C"/>
</dbReference>
<evidence type="ECO:0000256" key="4">
    <source>
        <dbReference type="ARBA" id="ARBA00022857"/>
    </source>
</evidence>
<dbReference type="InterPro" id="IPR016162">
    <property type="entry name" value="Ald_DH_N"/>
</dbReference>
<keyword evidence="3 7" id="KW-0641">Proline biosynthesis</keyword>
<dbReference type="InterPro" id="IPR000965">
    <property type="entry name" value="GPR_dom"/>
</dbReference>
<organism evidence="10 11">
    <name type="scientific">Nesterenkonia lutea</name>
    <dbReference type="NCBI Taxonomy" id="272919"/>
    <lineage>
        <taxon>Bacteria</taxon>
        <taxon>Bacillati</taxon>
        <taxon>Actinomycetota</taxon>
        <taxon>Actinomycetes</taxon>
        <taxon>Micrococcales</taxon>
        <taxon>Micrococcaceae</taxon>
        <taxon>Nesterenkonia</taxon>
    </lineage>
</organism>
<dbReference type="Gene3D" id="3.40.605.10">
    <property type="entry name" value="Aldehyde Dehydrogenase, Chain A, domain 1"/>
    <property type="match status" value="1"/>
</dbReference>
<dbReference type="InterPro" id="IPR012134">
    <property type="entry name" value="Glu-5-SA_DH"/>
</dbReference>
<dbReference type="PANTHER" id="PTHR11063">
    <property type="entry name" value="GLUTAMATE SEMIALDEHYDE DEHYDROGENASE"/>
    <property type="match status" value="1"/>
</dbReference>
<evidence type="ECO:0000256" key="8">
    <source>
        <dbReference type="SAM" id="MobiDB-lite"/>
    </source>
</evidence>
<keyword evidence="11" id="KW-1185">Reference proteome</keyword>
<dbReference type="Proteomes" id="UP000643525">
    <property type="component" value="Unassembled WGS sequence"/>
</dbReference>
<dbReference type="NCBIfam" id="NF001221">
    <property type="entry name" value="PRK00197.1"/>
    <property type="match status" value="1"/>
</dbReference>
<feature type="region of interest" description="Disordered" evidence="8">
    <location>
        <begin position="1"/>
        <end position="36"/>
    </location>
</feature>
<comment type="caution">
    <text evidence="10">The sequence shown here is derived from an EMBL/GenBank/DDBJ whole genome shotgun (WGS) entry which is preliminary data.</text>
</comment>
<feature type="domain" description="Aldehyde dehydrogenase" evidence="9">
    <location>
        <begin position="27"/>
        <end position="300"/>
    </location>
</feature>
<evidence type="ECO:0000256" key="5">
    <source>
        <dbReference type="ARBA" id="ARBA00023002"/>
    </source>
</evidence>
<dbReference type="Pfam" id="PF00171">
    <property type="entry name" value="Aldedh"/>
    <property type="match status" value="1"/>
</dbReference>
<dbReference type="PROSITE" id="PS01223">
    <property type="entry name" value="PROA"/>
    <property type="match status" value="1"/>
</dbReference>
<name>A0ABR9JDI8_9MICC</name>
<dbReference type="SUPFAM" id="SSF53720">
    <property type="entry name" value="ALDH-like"/>
    <property type="match status" value="1"/>
</dbReference>
<keyword evidence="2 7" id="KW-0028">Amino-acid biosynthesis</keyword>
<evidence type="ECO:0000256" key="3">
    <source>
        <dbReference type="ARBA" id="ARBA00022650"/>
    </source>
</evidence>
<dbReference type="EMBL" id="JADBED010000001">
    <property type="protein sequence ID" value="MBE1523886.1"/>
    <property type="molecule type" value="Genomic_DNA"/>
</dbReference>
<comment type="subcellular location">
    <subcellularLocation>
        <location evidence="7">Cytoplasm</location>
    </subcellularLocation>
</comment>
<dbReference type="CDD" id="cd07079">
    <property type="entry name" value="ALDH_F18-19_ProA-GPR"/>
    <property type="match status" value="1"/>
</dbReference>
<feature type="compositionally biased region" description="Acidic residues" evidence="8">
    <location>
        <begin position="13"/>
        <end position="22"/>
    </location>
</feature>
<keyword evidence="7" id="KW-0963">Cytoplasm</keyword>
<proteinExistence type="inferred from homology"/>
<reference evidence="10 11" key="1">
    <citation type="submission" date="2020-10" db="EMBL/GenBank/DDBJ databases">
        <title>Sequencing the genomes of 1000 actinobacteria strains.</title>
        <authorList>
            <person name="Klenk H.-P."/>
        </authorList>
    </citation>
    <scope>NUCLEOTIDE SEQUENCE [LARGE SCALE GENOMIC DNA]</scope>
    <source>
        <strain evidence="10 11">DSM 15666</strain>
    </source>
</reference>
<evidence type="ECO:0000256" key="6">
    <source>
        <dbReference type="ARBA" id="ARBA00049024"/>
    </source>
</evidence>
<keyword evidence="5 7" id="KW-0560">Oxidoreductase</keyword>
<gene>
    <name evidence="7" type="primary">proA</name>
    <name evidence="10" type="ORF">H4W27_001004</name>
</gene>
<dbReference type="InterPro" id="IPR016161">
    <property type="entry name" value="Ald_DH/histidinol_DH"/>
</dbReference>
<dbReference type="PANTHER" id="PTHR11063:SF8">
    <property type="entry name" value="DELTA-1-PYRROLINE-5-CARBOXYLATE SYNTHASE"/>
    <property type="match status" value="1"/>
</dbReference>
<comment type="function">
    <text evidence="7">Catalyzes the NADPH-dependent reduction of L-glutamate 5-phosphate into L-glutamate 5-semialdehyde and phosphate. The product spontaneously undergoes cyclization to form 1-pyrroline-5-carboxylate.</text>
</comment>
<comment type="catalytic activity">
    <reaction evidence="6 7">
        <text>L-glutamate 5-semialdehyde + phosphate + NADP(+) = L-glutamyl 5-phosphate + NADPH + H(+)</text>
        <dbReference type="Rhea" id="RHEA:19541"/>
        <dbReference type="ChEBI" id="CHEBI:15378"/>
        <dbReference type="ChEBI" id="CHEBI:43474"/>
        <dbReference type="ChEBI" id="CHEBI:57783"/>
        <dbReference type="ChEBI" id="CHEBI:58066"/>
        <dbReference type="ChEBI" id="CHEBI:58274"/>
        <dbReference type="ChEBI" id="CHEBI:58349"/>
        <dbReference type="EC" id="1.2.1.41"/>
    </reaction>
</comment>
<evidence type="ECO:0000313" key="10">
    <source>
        <dbReference type="EMBL" id="MBE1523886.1"/>
    </source>
</evidence>